<sequence length="61" mass="7092">MIIAHNPGLTNFVNLLTDLNLWNLPTTGMIVIDFNVSSWEEIKENNGKILFKKFPKEFKKE</sequence>
<dbReference type="AlphaFoldDB" id="A0A381XZG4"/>
<accession>A0A381XZG4</accession>
<dbReference type="SUPFAM" id="SSF53254">
    <property type="entry name" value="Phosphoglycerate mutase-like"/>
    <property type="match status" value="1"/>
</dbReference>
<proteinExistence type="predicted"/>
<dbReference type="Gene3D" id="3.40.50.1240">
    <property type="entry name" value="Phosphoglycerate mutase-like"/>
    <property type="match status" value="1"/>
</dbReference>
<protein>
    <recommendedName>
        <fullName evidence="2">Phosphoglycerate mutase</fullName>
    </recommendedName>
</protein>
<reference evidence="1" key="1">
    <citation type="submission" date="2018-05" db="EMBL/GenBank/DDBJ databases">
        <authorList>
            <person name="Lanie J.A."/>
            <person name="Ng W.-L."/>
            <person name="Kazmierczak K.M."/>
            <person name="Andrzejewski T.M."/>
            <person name="Davidsen T.M."/>
            <person name="Wayne K.J."/>
            <person name="Tettelin H."/>
            <person name="Glass J.I."/>
            <person name="Rusch D."/>
            <person name="Podicherti R."/>
            <person name="Tsui H.-C.T."/>
            <person name="Winkler M.E."/>
        </authorList>
    </citation>
    <scope>NUCLEOTIDE SEQUENCE</scope>
</reference>
<evidence type="ECO:0008006" key="2">
    <source>
        <dbReference type="Google" id="ProtNLM"/>
    </source>
</evidence>
<gene>
    <name evidence="1" type="ORF">METZ01_LOCUS122675</name>
</gene>
<evidence type="ECO:0000313" key="1">
    <source>
        <dbReference type="EMBL" id="SVA69821.1"/>
    </source>
</evidence>
<name>A0A381XZG4_9ZZZZ</name>
<dbReference type="InterPro" id="IPR029033">
    <property type="entry name" value="His_PPase_superfam"/>
</dbReference>
<dbReference type="EMBL" id="UINC01016844">
    <property type="protein sequence ID" value="SVA69821.1"/>
    <property type="molecule type" value="Genomic_DNA"/>
</dbReference>
<organism evidence="1">
    <name type="scientific">marine metagenome</name>
    <dbReference type="NCBI Taxonomy" id="408172"/>
    <lineage>
        <taxon>unclassified sequences</taxon>
        <taxon>metagenomes</taxon>
        <taxon>ecological metagenomes</taxon>
    </lineage>
</organism>